<keyword evidence="2" id="KW-1185">Reference proteome</keyword>
<evidence type="ECO:0000313" key="1">
    <source>
        <dbReference type="EMBL" id="MDP9821101.1"/>
    </source>
</evidence>
<sequence length="292" mass="33198">MHRDQRAAQIAALHPHDDAREVYRILVTLEFPWDMNQALSLALFRTYAVPSVGRLLFETGEFTERTQKRYDDTALLLDAMLTDGLDGTDGRAALRRMNQMHAMYDISNDDMRYVLATFVVVPLRWVDAYGWRRFTEHERQATVHYYRDLARHMGIRDAPDTWQGFCELLDAYEVAHFAYDAGARAVADATLDLATTFSPLHLLPQDVARRSTLALMDDPLLDAFAYPRPSPLLRRATRAGVRLRGRVLRHFPVRTTPVTSADLPNIRSYADGFDVRELGTFRPAASGCPRAG</sequence>
<protein>
    <recommendedName>
        <fullName evidence="3">DUF2236 domain-containing protein</fullName>
    </recommendedName>
</protein>
<proteinExistence type="predicted"/>
<evidence type="ECO:0008006" key="3">
    <source>
        <dbReference type="Google" id="ProtNLM"/>
    </source>
</evidence>
<reference evidence="1 2" key="1">
    <citation type="submission" date="2023-07" db="EMBL/GenBank/DDBJ databases">
        <title>Sequencing the genomes of 1000 actinobacteria strains.</title>
        <authorList>
            <person name="Klenk H.-P."/>
        </authorList>
    </citation>
    <scope>NUCLEOTIDE SEQUENCE [LARGE SCALE GENOMIC DNA]</scope>
    <source>
        <strain evidence="1 2">GD13</strain>
    </source>
</reference>
<dbReference type="RefSeq" id="WP_068120104.1">
    <property type="nucleotide sequence ID" value="NZ_CCXJ01000235.1"/>
</dbReference>
<dbReference type="EMBL" id="JAUSQM010000001">
    <property type="protein sequence ID" value="MDP9821101.1"/>
    <property type="molecule type" value="Genomic_DNA"/>
</dbReference>
<comment type="caution">
    <text evidence="1">The sequence shown here is derived from an EMBL/GenBank/DDBJ whole genome shotgun (WGS) entry which is preliminary data.</text>
</comment>
<dbReference type="Proteomes" id="UP001240447">
    <property type="component" value="Unassembled WGS sequence"/>
</dbReference>
<evidence type="ECO:0000313" key="2">
    <source>
        <dbReference type="Proteomes" id="UP001240447"/>
    </source>
</evidence>
<gene>
    <name evidence="1" type="ORF">J2S59_000910</name>
</gene>
<dbReference type="PANTHER" id="PTHR36124:SF1">
    <property type="entry name" value="ER-BOUND OXYGENASE MPAB_MPAB'_RUBBER OXYGENASE CATALYTIC DOMAIN-CONTAINING PROTEIN"/>
    <property type="match status" value="1"/>
</dbReference>
<organism evidence="1 2">
    <name type="scientific">Nocardioides massiliensis</name>
    <dbReference type="NCBI Taxonomy" id="1325935"/>
    <lineage>
        <taxon>Bacteria</taxon>
        <taxon>Bacillati</taxon>
        <taxon>Actinomycetota</taxon>
        <taxon>Actinomycetes</taxon>
        <taxon>Propionibacteriales</taxon>
        <taxon>Nocardioidaceae</taxon>
        <taxon>Nocardioides</taxon>
    </lineage>
</organism>
<dbReference type="InterPro" id="IPR046366">
    <property type="entry name" value="MPAB"/>
</dbReference>
<dbReference type="PANTHER" id="PTHR36124">
    <property type="match status" value="1"/>
</dbReference>
<accession>A0ABT9NL81</accession>
<name>A0ABT9NL81_9ACTN</name>